<dbReference type="AlphaFoldDB" id="B7AR32"/>
<sequence length="76" mass="8907">MLKPERKEAGMDKPTSIRIKEFCQGVSEACNNSGLPFYILEIYMENALAQVRDAAQRQRILEQELYEKERKEEENV</sequence>
<reference evidence="1 2" key="2">
    <citation type="submission" date="2008-11" db="EMBL/GenBank/DDBJ databases">
        <authorList>
            <person name="Fulton L."/>
            <person name="Clifton S."/>
            <person name="Fulton B."/>
            <person name="Xu J."/>
            <person name="Minx P."/>
            <person name="Pepin K.H."/>
            <person name="Johnson M."/>
            <person name="Bhonagiri V."/>
            <person name="Nash W.E."/>
            <person name="Mardis E.R."/>
            <person name="Wilson R.K."/>
        </authorList>
    </citation>
    <scope>NUCLEOTIDE SEQUENCE [LARGE SCALE GENOMIC DNA]</scope>
    <source>
        <strain evidence="1 2">ATCC 43243</strain>
    </source>
</reference>
<name>B7AR32_9FIRM</name>
<dbReference type="STRING" id="483218.BACPEC_01142"/>
<evidence type="ECO:0000313" key="1">
    <source>
        <dbReference type="EMBL" id="EEC58154.1"/>
    </source>
</evidence>
<dbReference type="Proteomes" id="UP000003136">
    <property type="component" value="Unassembled WGS sequence"/>
</dbReference>
<dbReference type="HOGENOM" id="CLU_2647004_0_0_9"/>
<comment type="caution">
    <text evidence="1">The sequence shown here is derived from an EMBL/GenBank/DDBJ whole genome shotgun (WGS) entry which is preliminary data.</text>
</comment>
<keyword evidence="2" id="KW-1185">Reference proteome</keyword>
<accession>B7AR32</accession>
<protein>
    <submittedName>
        <fullName evidence="1">Uncharacterized protein</fullName>
    </submittedName>
</protein>
<reference evidence="1 2" key="1">
    <citation type="submission" date="2008-11" db="EMBL/GenBank/DDBJ databases">
        <title>Draft genome sequence of Bacteroides pectinophilus (ATCC 43243).</title>
        <authorList>
            <person name="Sudarsanam P."/>
            <person name="Ley R."/>
            <person name="Guruge J."/>
            <person name="Turnbaugh P.J."/>
            <person name="Mahowald M."/>
            <person name="Liep D."/>
            <person name="Gordon J."/>
        </authorList>
    </citation>
    <scope>NUCLEOTIDE SEQUENCE [LARGE SCALE GENOMIC DNA]</scope>
    <source>
        <strain evidence="1 2">ATCC 43243</strain>
    </source>
</reference>
<gene>
    <name evidence="1" type="ORF">BACPEC_01142</name>
</gene>
<evidence type="ECO:0000313" key="2">
    <source>
        <dbReference type="Proteomes" id="UP000003136"/>
    </source>
</evidence>
<proteinExistence type="predicted"/>
<organism evidence="1 2">
    <name type="scientific">[Bacteroides] pectinophilus ATCC 43243</name>
    <dbReference type="NCBI Taxonomy" id="483218"/>
    <lineage>
        <taxon>Bacteria</taxon>
        <taxon>Bacillati</taxon>
        <taxon>Bacillota</taxon>
        <taxon>Clostridia</taxon>
        <taxon>Eubacteriales</taxon>
    </lineage>
</organism>
<dbReference type="EMBL" id="ABVQ01000035">
    <property type="protein sequence ID" value="EEC58154.1"/>
    <property type="molecule type" value="Genomic_DNA"/>
</dbReference>